<evidence type="ECO:0000259" key="1">
    <source>
        <dbReference type="Pfam" id="PF12680"/>
    </source>
</evidence>
<proteinExistence type="predicted"/>
<name>A0ABS5TC39_9ACTN</name>
<accession>A0ABS5TC39</accession>
<dbReference type="SUPFAM" id="SSF54427">
    <property type="entry name" value="NTF2-like"/>
    <property type="match status" value="1"/>
</dbReference>
<organism evidence="2 3">
    <name type="scientific">Kineosporia corallincola</name>
    <dbReference type="NCBI Taxonomy" id="2835133"/>
    <lineage>
        <taxon>Bacteria</taxon>
        <taxon>Bacillati</taxon>
        <taxon>Actinomycetota</taxon>
        <taxon>Actinomycetes</taxon>
        <taxon>Kineosporiales</taxon>
        <taxon>Kineosporiaceae</taxon>
        <taxon>Kineosporia</taxon>
    </lineage>
</organism>
<reference evidence="2 3" key="1">
    <citation type="submission" date="2021-05" db="EMBL/GenBank/DDBJ databases">
        <title>Kineosporia and Streptomyces sp. nov. two new marine actinobacteria isolated from Coral.</title>
        <authorList>
            <person name="Buangrab K."/>
            <person name="Sutthacheep M."/>
            <person name="Yeemin T."/>
            <person name="Harunari E."/>
            <person name="Igarashi Y."/>
            <person name="Kanchanasin P."/>
            <person name="Tanasupawat S."/>
            <person name="Phongsopitanun W."/>
        </authorList>
    </citation>
    <scope>NUCLEOTIDE SEQUENCE [LARGE SCALE GENOMIC DNA]</scope>
    <source>
        <strain evidence="2 3">J2-2</strain>
    </source>
</reference>
<gene>
    <name evidence="2" type="ORF">KIH74_06905</name>
</gene>
<sequence length="148" mass="15699">MSTPATVLTPSTESASEALRSLYTALAAGDVAGVTARLHPDVVVVEPHELPYGGIHQGRDAFLHNVLGVMMSHAAVTLETFELYEGADGATGVLHGTLTAHTSGEQLPLHMVEVHRITDGRSTRMEIYLENPAALAAFYRRNPAPASA</sequence>
<evidence type="ECO:0000313" key="3">
    <source>
        <dbReference type="Proteomes" id="UP001197247"/>
    </source>
</evidence>
<keyword evidence="3" id="KW-1185">Reference proteome</keyword>
<evidence type="ECO:0000313" key="2">
    <source>
        <dbReference type="EMBL" id="MBT0768649.1"/>
    </source>
</evidence>
<dbReference type="InterPro" id="IPR037401">
    <property type="entry name" value="SnoaL-like"/>
</dbReference>
<protein>
    <submittedName>
        <fullName evidence="2">Nuclear transport factor 2 family protein</fullName>
    </submittedName>
</protein>
<feature type="domain" description="SnoaL-like" evidence="1">
    <location>
        <begin position="20"/>
        <end position="124"/>
    </location>
</feature>
<dbReference type="InterPro" id="IPR032710">
    <property type="entry name" value="NTF2-like_dom_sf"/>
</dbReference>
<dbReference type="Proteomes" id="UP001197247">
    <property type="component" value="Unassembled WGS sequence"/>
</dbReference>
<dbReference type="RefSeq" id="WP_214154942.1">
    <property type="nucleotide sequence ID" value="NZ_JAHBAY010000002.1"/>
</dbReference>
<dbReference type="Pfam" id="PF12680">
    <property type="entry name" value="SnoaL_2"/>
    <property type="match status" value="1"/>
</dbReference>
<comment type="caution">
    <text evidence="2">The sequence shown here is derived from an EMBL/GenBank/DDBJ whole genome shotgun (WGS) entry which is preliminary data.</text>
</comment>
<dbReference type="EMBL" id="JAHBAY010000002">
    <property type="protein sequence ID" value="MBT0768649.1"/>
    <property type="molecule type" value="Genomic_DNA"/>
</dbReference>
<dbReference type="Gene3D" id="3.10.450.50">
    <property type="match status" value="1"/>
</dbReference>